<proteinExistence type="predicted"/>
<dbReference type="EMBL" id="MKZS01000001">
    <property type="protein sequence ID" value="OLT58990.1"/>
    <property type="molecule type" value="Genomic_DNA"/>
</dbReference>
<protein>
    <submittedName>
        <fullName evidence="1">Uncharacterized protein</fullName>
    </submittedName>
</protein>
<accession>A0A1U7MZ75</accession>
<reference evidence="1 2" key="1">
    <citation type="submission" date="2016-10" db="EMBL/GenBank/DDBJ databases">
        <title>Comparative genomics uncovers the prolific and rare metabolic potential of the cyanobacterial genus Moorea.</title>
        <authorList>
            <person name="Leao T."/>
            <person name="Castelao G."/>
            <person name="Korobeynikov A."/>
            <person name="Monroe E.A."/>
            <person name="Podell S."/>
            <person name="Glukhov E."/>
            <person name="Allen E."/>
            <person name="Gerwick W.H."/>
            <person name="Gerwick L."/>
        </authorList>
    </citation>
    <scope>NUCLEOTIDE SEQUENCE [LARGE SCALE GENOMIC DNA]</scope>
    <source>
        <strain evidence="1 2">PNG5-198</strain>
    </source>
</reference>
<evidence type="ECO:0000313" key="1">
    <source>
        <dbReference type="EMBL" id="OLT58990.1"/>
    </source>
</evidence>
<keyword evidence="2" id="KW-1185">Reference proteome</keyword>
<organism evidence="1 2">
    <name type="scientific">Moorena bouillonii PNG</name>
    <dbReference type="NCBI Taxonomy" id="568701"/>
    <lineage>
        <taxon>Bacteria</taxon>
        <taxon>Bacillati</taxon>
        <taxon>Cyanobacteriota</taxon>
        <taxon>Cyanophyceae</taxon>
        <taxon>Coleofasciculales</taxon>
        <taxon>Coleofasciculaceae</taxon>
        <taxon>Moorena</taxon>
    </lineage>
</organism>
<name>A0A1U7MZ75_9CYAN</name>
<sequence>MHSPPNWGDFFLKVWSREQGAGSREQGTADLGTVEVGCVRGGLALIFRLVARVGIAGLEMKRARCPFHQDACLWMVVALIQTAQVNLTRWIPYNFNQSLRISIVGKDVILFRKISR</sequence>
<comment type="caution">
    <text evidence="1">The sequence shown here is derived from an EMBL/GenBank/DDBJ whole genome shotgun (WGS) entry which is preliminary data.</text>
</comment>
<dbReference type="AlphaFoldDB" id="A0A1U7MZ75"/>
<dbReference type="Proteomes" id="UP000186657">
    <property type="component" value="Unassembled WGS sequence"/>
</dbReference>
<gene>
    <name evidence="1" type="ORF">BJP37_07985</name>
</gene>
<evidence type="ECO:0000313" key="2">
    <source>
        <dbReference type="Proteomes" id="UP000186657"/>
    </source>
</evidence>